<dbReference type="EMBL" id="JAPDMQ010000556">
    <property type="protein sequence ID" value="KAK0522837.1"/>
    <property type="molecule type" value="Genomic_DNA"/>
</dbReference>
<organism evidence="2 3">
    <name type="scientific">Tilletia horrida</name>
    <dbReference type="NCBI Taxonomy" id="155126"/>
    <lineage>
        <taxon>Eukaryota</taxon>
        <taxon>Fungi</taxon>
        <taxon>Dikarya</taxon>
        <taxon>Basidiomycota</taxon>
        <taxon>Ustilaginomycotina</taxon>
        <taxon>Exobasidiomycetes</taxon>
        <taxon>Tilletiales</taxon>
        <taxon>Tilletiaceae</taxon>
        <taxon>Tilletia</taxon>
    </lineage>
</organism>
<feature type="compositionally biased region" description="Low complexity" evidence="1">
    <location>
        <begin position="205"/>
        <end position="223"/>
    </location>
</feature>
<feature type="compositionally biased region" description="Low complexity" evidence="1">
    <location>
        <begin position="64"/>
        <end position="110"/>
    </location>
</feature>
<feature type="compositionally biased region" description="Low complexity" evidence="1">
    <location>
        <begin position="160"/>
        <end position="194"/>
    </location>
</feature>
<gene>
    <name evidence="2" type="ORF">OC842_006345</name>
</gene>
<keyword evidence="3" id="KW-1185">Reference proteome</keyword>
<name>A0AAN6G7F7_9BASI</name>
<reference evidence="2" key="1">
    <citation type="journal article" date="2023" name="PhytoFront">
        <title>Draft Genome Resources of Seven Strains of Tilletia horrida, Causal Agent of Kernel Smut of Rice.</title>
        <authorList>
            <person name="Khanal S."/>
            <person name="Antony Babu S."/>
            <person name="Zhou X.G."/>
        </authorList>
    </citation>
    <scope>NUCLEOTIDE SEQUENCE</scope>
    <source>
        <strain evidence="2">TX3</strain>
    </source>
</reference>
<feature type="region of interest" description="Disordered" evidence="1">
    <location>
        <begin position="1"/>
        <end position="235"/>
    </location>
</feature>
<accession>A0AAN6G7F7</accession>
<evidence type="ECO:0000256" key="1">
    <source>
        <dbReference type="SAM" id="MobiDB-lite"/>
    </source>
</evidence>
<proteinExistence type="predicted"/>
<feature type="compositionally biased region" description="Pro residues" evidence="1">
    <location>
        <begin position="42"/>
        <end position="63"/>
    </location>
</feature>
<protein>
    <submittedName>
        <fullName evidence="2">Uncharacterized protein</fullName>
    </submittedName>
</protein>
<feature type="compositionally biased region" description="Polar residues" evidence="1">
    <location>
        <begin position="224"/>
        <end position="235"/>
    </location>
</feature>
<comment type="caution">
    <text evidence="2">The sequence shown here is derived from an EMBL/GenBank/DDBJ whole genome shotgun (WGS) entry which is preliminary data.</text>
</comment>
<feature type="compositionally biased region" description="Basic and acidic residues" evidence="1">
    <location>
        <begin position="138"/>
        <end position="147"/>
    </location>
</feature>
<feature type="region of interest" description="Disordered" evidence="1">
    <location>
        <begin position="326"/>
        <end position="351"/>
    </location>
</feature>
<dbReference type="Proteomes" id="UP001176521">
    <property type="component" value="Unassembled WGS sequence"/>
</dbReference>
<evidence type="ECO:0000313" key="2">
    <source>
        <dbReference type="EMBL" id="KAK0522837.1"/>
    </source>
</evidence>
<evidence type="ECO:0000313" key="3">
    <source>
        <dbReference type="Proteomes" id="UP001176521"/>
    </source>
</evidence>
<sequence length="528" mass="58220">MSKRLFARESTGGHVPRRQVTNDQYNFQHAEYAPLMYHDQPHFPPPPRTPLRPPPPPPPPPPLRLQYYQQQRIQRHLQSQRIQRRQQLQLQQSKSQQLQSQPRQQQQQQKQKAREDYWTSTSAPQAVGKSRTAAQARAQDEDSSDARGRKKPRTDHEPGTDTVTASSSSSSNANLTGTSSDSSSTGIRASGSSSNWLVPGSGQESAVQSQSQAQAQALSVARSGTSTRHASTSSTQNLPVVEYAMATETWEGRIFTVRDRTGQILLNVPVEFLVRGKCDSVAYVLEQIHSCFHARGVLKAWSTDAPLVGEVSQLGVCDAVFERDDGKDDELCRPKKGPRGNLSTRPPSDDDYFNGASALPPALSSTAPPASVAFQFAVVARDSTCLLSDAYHDECAAVHIAPTERPEYYDEALGRAAGNLNKAQFGLLLRHDLAQSFLAGKWALYPEPIDNNSLIVHFFDANNSGCALYHGRVIDHTRFRCRPLGLPSLETHSTFGIPPSTAHCILAPPLRSRSQRYTVTHFQCNAPL</sequence>
<dbReference type="AlphaFoldDB" id="A0AAN6G7F7"/>